<keyword evidence="1" id="KW-0732">Signal</keyword>
<protein>
    <recommendedName>
        <fullName evidence="4">Lipoprotein</fullName>
    </recommendedName>
</protein>
<dbReference type="HOGENOM" id="CLU_132080_0_0_10"/>
<dbReference type="eggNOG" id="ENOG5032WRG">
    <property type="taxonomic scope" value="Bacteria"/>
</dbReference>
<dbReference type="STRING" id="313595.P700755_001252"/>
<name>K4ICQ2_PSYTT</name>
<proteinExistence type="predicted"/>
<feature type="chain" id="PRO_5003877619" description="Lipoprotein" evidence="1">
    <location>
        <begin position="24"/>
        <end position="162"/>
    </location>
</feature>
<evidence type="ECO:0000313" key="2">
    <source>
        <dbReference type="EMBL" id="AFU68189.1"/>
    </source>
</evidence>
<keyword evidence="3" id="KW-1185">Reference proteome</keyword>
<dbReference type="PROSITE" id="PS51257">
    <property type="entry name" value="PROKAR_LIPOPROTEIN"/>
    <property type="match status" value="1"/>
</dbReference>
<evidence type="ECO:0000256" key="1">
    <source>
        <dbReference type="SAM" id="SignalP"/>
    </source>
</evidence>
<dbReference type="Proteomes" id="UP000008514">
    <property type="component" value="Chromosome"/>
</dbReference>
<dbReference type="KEGG" id="ptq:P700755_001252"/>
<feature type="signal peptide" evidence="1">
    <location>
        <begin position="1"/>
        <end position="23"/>
    </location>
</feature>
<sequence>MKITSVILSLVVVVLMSACKSKAKTISGYYNYATECVGKGYNGSQIVKTWGIGLSQHQAETDARIKAVDEILFKGIRNGSSDCLVRPLVSNPNAKRDHELYFNQFFSFNGGFQNYVTFPAKNWLERKLEINPVSDGKTAYELVVEVDMIGLKSHLQKDNIIQ</sequence>
<dbReference type="OrthoDB" id="795570at2"/>
<evidence type="ECO:0008006" key="4">
    <source>
        <dbReference type="Google" id="ProtNLM"/>
    </source>
</evidence>
<evidence type="ECO:0000313" key="3">
    <source>
        <dbReference type="Proteomes" id="UP000008514"/>
    </source>
</evidence>
<reference evidence="2" key="2">
    <citation type="submission" date="2012-09" db="EMBL/GenBank/DDBJ databases">
        <title>The complete sequence of Psychroflexus torquis an extreme psychrophile from sea-ice that is stimulated by light.</title>
        <authorList>
            <person name="Feng S."/>
            <person name="Powell S.M."/>
            <person name="Bowman J.P."/>
        </authorList>
    </citation>
    <scope>NUCLEOTIDE SEQUENCE [LARGE SCALE GENOMIC DNA]</scope>
    <source>
        <strain evidence="2">ATCC 700755</strain>
    </source>
</reference>
<dbReference type="AlphaFoldDB" id="K4ICQ2"/>
<gene>
    <name evidence="2" type="ordered locus">P700755_001252</name>
</gene>
<organism evidence="2 3">
    <name type="scientific">Psychroflexus torquis (strain ATCC 700755 / CIP 106069 / ACAM 623)</name>
    <dbReference type="NCBI Taxonomy" id="313595"/>
    <lineage>
        <taxon>Bacteria</taxon>
        <taxon>Pseudomonadati</taxon>
        <taxon>Bacteroidota</taxon>
        <taxon>Flavobacteriia</taxon>
        <taxon>Flavobacteriales</taxon>
        <taxon>Flavobacteriaceae</taxon>
        <taxon>Psychroflexus</taxon>
    </lineage>
</organism>
<accession>K4ICQ2</accession>
<reference evidence="2" key="1">
    <citation type="submission" date="2006-03" db="EMBL/GenBank/DDBJ databases">
        <authorList>
            <person name="Bowman J."/>
            <person name="Ferriera S."/>
            <person name="Johnson J."/>
            <person name="Kravitz S."/>
            <person name="Halpern A."/>
            <person name="Remington K."/>
            <person name="Beeson K."/>
            <person name="Tran B."/>
            <person name="Rogers Y.-H."/>
            <person name="Friedman R."/>
            <person name="Venter J.C."/>
        </authorList>
    </citation>
    <scope>NUCLEOTIDE SEQUENCE [LARGE SCALE GENOMIC DNA]</scope>
    <source>
        <strain evidence="2">ATCC 700755</strain>
    </source>
</reference>
<dbReference type="EMBL" id="CP003879">
    <property type="protein sequence ID" value="AFU68189.1"/>
    <property type="molecule type" value="Genomic_DNA"/>
</dbReference>
<dbReference type="RefSeq" id="WP_015023795.1">
    <property type="nucleotide sequence ID" value="NC_018721.1"/>
</dbReference>